<dbReference type="EMBL" id="RQIS01000007">
    <property type="protein sequence ID" value="RQH06653.1"/>
    <property type="molecule type" value="Genomic_DNA"/>
</dbReference>
<gene>
    <name evidence="2" type="ORF">D1Y85_11805</name>
</gene>
<evidence type="ECO:0000259" key="1">
    <source>
        <dbReference type="Pfam" id="PF01814"/>
    </source>
</evidence>
<dbReference type="Pfam" id="PF01814">
    <property type="entry name" value="Hemerythrin"/>
    <property type="match status" value="1"/>
</dbReference>
<comment type="caution">
    <text evidence="2">The sequence shown here is derived from an EMBL/GenBank/DDBJ whole genome shotgun (WGS) entry which is preliminary data.</text>
</comment>
<evidence type="ECO:0000313" key="2">
    <source>
        <dbReference type="EMBL" id="RQH06653.1"/>
    </source>
</evidence>
<organism evidence="2 3">
    <name type="scientific">Paraburkholderia dinghuensis</name>
    <dbReference type="NCBI Taxonomy" id="2305225"/>
    <lineage>
        <taxon>Bacteria</taxon>
        <taxon>Pseudomonadati</taxon>
        <taxon>Pseudomonadota</taxon>
        <taxon>Betaproteobacteria</taxon>
        <taxon>Burkholderiales</taxon>
        <taxon>Burkholderiaceae</taxon>
        <taxon>Paraburkholderia</taxon>
    </lineage>
</organism>
<proteinExistence type="predicted"/>
<name>A0A3N6P046_9BURK</name>
<dbReference type="Gene3D" id="1.20.120.520">
    <property type="entry name" value="nmb1532 protein domain like"/>
    <property type="match status" value="1"/>
</dbReference>
<feature type="domain" description="Hemerythrin-like" evidence="1">
    <location>
        <begin position="2"/>
        <end position="136"/>
    </location>
</feature>
<dbReference type="InterPro" id="IPR012312">
    <property type="entry name" value="Hemerythrin-like"/>
</dbReference>
<sequence length="161" mass="18134">MLRACHERIAAQCATLEKLSAHLLSHGADEQAQQAARNIMRYFDVAGPHHQADEENDLFPMLMEVGQRQRSSITELIASLLEEHRSLDAGWAQLRAELVDIAQGQVRPLERAWVDSFVGAYHRHIAVEEGQVLPFAEACLDRQKLEKLSAAMVARRTMPLQ</sequence>
<dbReference type="OrthoDB" id="8898809at2"/>
<dbReference type="CDD" id="cd12108">
    <property type="entry name" value="Hr-like"/>
    <property type="match status" value="1"/>
</dbReference>
<protein>
    <submittedName>
        <fullName evidence="2">Hemerythrin domain-containing protein</fullName>
    </submittedName>
</protein>
<dbReference type="Proteomes" id="UP000272778">
    <property type="component" value="Unassembled WGS sequence"/>
</dbReference>
<evidence type="ECO:0000313" key="3">
    <source>
        <dbReference type="Proteomes" id="UP000272778"/>
    </source>
</evidence>
<keyword evidence="3" id="KW-1185">Reference proteome</keyword>
<reference evidence="2 3" key="1">
    <citation type="submission" date="2018-11" db="EMBL/GenBank/DDBJ databases">
        <title>Paraburkholderia sp. DHOA04, isolated from soil.</title>
        <authorList>
            <person name="Gao Z.-H."/>
            <person name="Qiu L.-H."/>
            <person name="Fu J.-C."/>
        </authorList>
    </citation>
    <scope>NUCLEOTIDE SEQUENCE [LARGE SCALE GENOMIC DNA]</scope>
    <source>
        <strain evidence="2 3">DHOA04</strain>
    </source>
</reference>
<dbReference type="AlphaFoldDB" id="A0A3N6P046"/>
<accession>A0A3N6P046</accession>